<protein>
    <submittedName>
        <fullName evidence="4">Coiled-coil domain-containing protein 177-like isoform X1</fullName>
    </submittedName>
</protein>
<accession>A0A7E6FCJ0</accession>
<sequence length="623" mass="73940">MMEDSPKLTLYNFDDPQYDNCSYVLTSPRSLKACSRMGVKPVDLLYTPPTDQDHQICHLLYPGTLCSRLHNEQEDLRHLKLKLCLEERNRILKKEQLDLLNKSSKENTVDNFFDNSQMDNIYSSSYGDNKSQYQFHEYPKTAWMENSYEDKVSRFKFEERMKELREESRKLRLDLKCREKNLLNTMKSAAESSPPYSARSSPKREPLLSSLEKKSASLDSCNSRKEKLASRSRGHLKLTPKDQKILDVMKSRRENERACCQRRQMLHHQWEREKRQEEMVKSTLENIRRKMIRVANLKSEKNLNEIWEEESKKLEDIDATTPADDGSMTHRSDQLLEELIKKEEVRVRMSNRRKQKKKHQEEKLQDLTREEELMKKMLQEKQEMDIQRASQKKQTMVANNVAKMKKVNTERFNKYKTQKEFLNTQERDICESLSQVLAQQQGQVMDNLEKLTNERVVLQKYKRKIFDKRLERSRNLKHQGEKEKCCGRKAVEELAEETQQKVQTHTCSAHMKAQKAREDRLHREISHASNMKRINTYLELWKEKTVEHLSEKEKRLEEIQAAREQQMNEARASAHRSMILRNKLRQYYDPNNFDKKLLEAELYIKMGSGIQTAAKNLSSFSIS</sequence>
<proteinExistence type="predicted"/>
<dbReference type="PANTHER" id="PTHR33663:SF2">
    <property type="entry name" value="COILED-COIL DOMAIN-CONTAINING PROTEIN 177"/>
    <property type="match status" value="1"/>
</dbReference>
<reference evidence="4" key="1">
    <citation type="submission" date="2025-08" db="UniProtKB">
        <authorList>
            <consortium name="RefSeq"/>
        </authorList>
    </citation>
    <scope>IDENTIFICATION</scope>
</reference>
<dbReference type="InterPro" id="IPR029090">
    <property type="entry name" value="DUF4659"/>
</dbReference>
<keyword evidence="1" id="KW-0175">Coiled coil</keyword>
<feature type="coiled-coil region" evidence="1">
    <location>
        <begin position="542"/>
        <end position="569"/>
    </location>
</feature>
<feature type="coiled-coil region" evidence="1">
    <location>
        <begin position="154"/>
        <end position="181"/>
    </location>
</feature>
<evidence type="ECO:0000256" key="1">
    <source>
        <dbReference type="SAM" id="Coils"/>
    </source>
</evidence>
<dbReference type="Proteomes" id="UP000515154">
    <property type="component" value="Linkage group LG15"/>
</dbReference>
<dbReference type="AlphaFoldDB" id="A0A7E6FCJ0"/>
<name>A0A7E6FCJ0_9MOLL</name>
<keyword evidence="3" id="KW-1185">Reference proteome</keyword>
<dbReference type="PANTHER" id="PTHR33663">
    <property type="entry name" value="COILED-COIL DOMAIN-CONTAINING PROTEIN 177"/>
    <property type="match status" value="1"/>
</dbReference>
<dbReference type="RefSeq" id="XP_036365456.1">
    <property type="nucleotide sequence ID" value="XM_036509563.1"/>
</dbReference>
<evidence type="ECO:0000313" key="4">
    <source>
        <dbReference type="RefSeq" id="XP_036365456.1"/>
    </source>
</evidence>
<organism evidence="3 4">
    <name type="scientific">Octopus sinensis</name>
    <name type="common">East Asian common octopus</name>
    <dbReference type="NCBI Taxonomy" id="2607531"/>
    <lineage>
        <taxon>Eukaryota</taxon>
        <taxon>Metazoa</taxon>
        <taxon>Spiralia</taxon>
        <taxon>Lophotrochozoa</taxon>
        <taxon>Mollusca</taxon>
        <taxon>Cephalopoda</taxon>
        <taxon>Coleoidea</taxon>
        <taxon>Octopodiformes</taxon>
        <taxon>Octopoda</taxon>
        <taxon>Incirrata</taxon>
        <taxon>Octopodidae</taxon>
        <taxon>Octopus</taxon>
    </lineage>
</organism>
<dbReference type="Pfam" id="PF15558">
    <property type="entry name" value="DUF4659"/>
    <property type="match status" value="1"/>
</dbReference>
<feature type="compositionally biased region" description="Basic and acidic residues" evidence="2">
    <location>
        <begin position="202"/>
        <end position="229"/>
    </location>
</feature>
<feature type="coiled-coil region" evidence="1">
    <location>
        <begin position="342"/>
        <end position="394"/>
    </location>
</feature>
<gene>
    <name evidence="4" type="primary">LOC115219654</name>
</gene>
<dbReference type="KEGG" id="osn:115219654"/>
<evidence type="ECO:0000256" key="2">
    <source>
        <dbReference type="SAM" id="MobiDB-lite"/>
    </source>
</evidence>
<feature type="region of interest" description="Disordered" evidence="2">
    <location>
        <begin position="185"/>
        <end position="235"/>
    </location>
</feature>
<feature type="compositionally biased region" description="Polar residues" evidence="2">
    <location>
        <begin position="185"/>
        <end position="200"/>
    </location>
</feature>
<evidence type="ECO:0000313" key="3">
    <source>
        <dbReference type="Proteomes" id="UP000515154"/>
    </source>
</evidence>